<evidence type="ECO:0000256" key="2">
    <source>
        <dbReference type="RuleBase" id="RU102079"/>
    </source>
</evidence>
<proteinExistence type="predicted"/>
<dbReference type="Gene3D" id="2.60.120.200">
    <property type="match status" value="2"/>
</dbReference>
<dbReference type="GO" id="GO:0016936">
    <property type="term" value="F:galactoside binding"/>
    <property type="evidence" value="ECO:0007669"/>
    <property type="project" value="TreeGrafter"/>
</dbReference>
<dbReference type="SMART" id="SM00276">
    <property type="entry name" value="GLECT"/>
    <property type="match status" value="1"/>
</dbReference>
<organism evidence="4">
    <name type="scientific">Gongylonema pulchrum</name>
    <dbReference type="NCBI Taxonomy" id="637853"/>
    <lineage>
        <taxon>Eukaryota</taxon>
        <taxon>Metazoa</taxon>
        <taxon>Ecdysozoa</taxon>
        <taxon>Nematoda</taxon>
        <taxon>Chromadorea</taxon>
        <taxon>Rhabditida</taxon>
        <taxon>Spirurina</taxon>
        <taxon>Spiruromorpha</taxon>
        <taxon>Spiruroidea</taxon>
        <taxon>Gongylonematidae</taxon>
        <taxon>Gongylonema</taxon>
    </lineage>
</organism>
<evidence type="ECO:0000313" key="4">
    <source>
        <dbReference type="WBParaSite" id="GPUH_0000401501-mRNA-1"/>
    </source>
</evidence>
<dbReference type="GO" id="GO:0030246">
    <property type="term" value="F:carbohydrate binding"/>
    <property type="evidence" value="ECO:0007669"/>
    <property type="project" value="UniProtKB-UniRule"/>
</dbReference>
<dbReference type="AlphaFoldDB" id="A0A183D5L7"/>
<dbReference type="PANTHER" id="PTHR11346:SF116">
    <property type="entry name" value="GALECTIN"/>
    <property type="match status" value="1"/>
</dbReference>
<dbReference type="SMART" id="SM00908">
    <property type="entry name" value="Gal-bind_lectin"/>
    <property type="match status" value="1"/>
</dbReference>
<dbReference type="PROSITE" id="PS51304">
    <property type="entry name" value="GALECTIN"/>
    <property type="match status" value="2"/>
</dbReference>
<dbReference type="InterPro" id="IPR013320">
    <property type="entry name" value="ConA-like_dom_sf"/>
</dbReference>
<name>A0A183D5L7_9BILA</name>
<dbReference type="PANTHER" id="PTHR11346">
    <property type="entry name" value="GALECTIN"/>
    <property type="match status" value="1"/>
</dbReference>
<evidence type="ECO:0000259" key="3">
    <source>
        <dbReference type="PROSITE" id="PS51304"/>
    </source>
</evidence>
<dbReference type="Pfam" id="PF00337">
    <property type="entry name" value="Gal-bind_lectin"/>
    <property type="match status" value="2"/>
</dbReference>
<feature type="domain" description="Galectin" evidence="3">
    <location>
        <begin position="111"/>
        <end position="178"/>
    </location>
</feature>
<reference evidence="4" key="1">
    <citation type="submission" date="2016-06" db="UniProtKB">
        <authorList>
            <consortium name="WormBaseParasite"/>
        </authorList>
    </citation>
    <scope>IDENTIFICATION</scope>
</reference>
<accession>A0A183D5L7</accession>
<feature type="domain" description="Galectin" evidence="3">
    <location>
        <begin position="1"/>
        <end position="102"/>
    </location>
</feature>
<dbReference type="SUPFAM" id="SSF49899">
    <property type="entry name" value="Concanavalin A-like lectins/glucanases"/>
    <property type="match status" value="2"/>
</dbReference>
<dbReference type="WBParaSite" id="GPUH_0000401501-mRNA-1">
    <property type="protein sequence ID" value="GPUH_0000401501-mRNA-1"/>
    <property type="gene ID" value="GPUH_0000401501"/>
</dbReference>
<protein>
    <recommendedName>
        <fullName evidence="2">Galectin</fullName>
    </recommendedName>
</protein>
<sequence length="178" mass="20912">LLYSTKRIKKRDCTGKPGAFQPGFFGAEYFVFQHNKWGKEEKSSNPFKKGEDFDLRIRVHDDKFEIFGNQKEIHVYKTRVNIAAVEYFAVRKDVQLKGVHWGGRYYNLPFETQFPGGYLRAEERVYVYGIPKGDRFEINFLAQNGDILFHFNPRFKEKKNCTSSGRESVNRESVKDPH</sequence>
<evidence type="ECO:0000256" key="1">
    <source>
        <dbReference type="ARBA" id="ARBA00022734"/>
    </source>
</evidence>
<dbReference type="InterPro" id="IPR001079">
    <property type="entry name" value="Galectin_CRD"/>
</dbReference>
<dbReference type="InterPro" id="IPR044156">
    <property type="entry name" value="Galectin-like"/>
</dbReference>
<keyword evidence="1 2" id="KW-0430">Lectin</keyword>